<evidence type="ECO:0000313" key="2">
    <source>
        <dbReference type="Proteomes" id="UP001602119"/>
    </source>
</evidence>
<reference evidence="1 2" key="1">
    <citation type="submission" date="2024-10" db="EMBL/GenBank/DDBJ databases">
        <title>The Natural Products Discovery Center: Release of the First 8490 Sequenced Strains for Exploring Actinobacteria Biosynthetic Diversity.</title>
        <authorList>
            <person name="Kalkreuter E."/>
            <person name="Kautsar S.A."/>
            <person name="Yang D."/>
            <person name="Bader C.D."/>
            <person name="Teijaro C.N."/>
            <person name="Fluegel L."/>
            <person name="Davis C.M."/>
            <person name="Simpson J.R."/>
            <person name="Lauterbach L."/>
            <person name="Steele A.D."/>
            <person name="Gui C."/>
            <person name="Meng S."/>
            <person name="Li G."/>
            <person name="Viehrig K."/>
            <person name="Ye F."/>
            <person name="Su P."/>
            <person name="Kiefer A.F."/>
            <person name="Nichols A."/>
            <person name="Cepeda A.J."/>
            <person name="Yan W."/>
            <person name="Fan B."/>
            <person name="Jiang Y."/>
            <person name="Adhikari A."/>
            <person name="Zheng C.-J."/>
            <person name="Schuster L."/>
            <person name="Cowan T.M."/>
            <person name="Smanski M.J."/>
            <person name="Chevrette M.G."/>
            <person name="De Carvalho L.P.S."/>
            <person name="Shen B."/>
        </authorList>
    </citation>
    <scope>NUCLEOTIDE SEQUENCE [LARGE SCALE GENOMIC DNA]</scope>
    <source>
        <strain evidence="1 2">NPDC001281</strain>
    </source>
</reference>
<proteinExistence type="predicted"/>
<accession>A0ABW6VHX4</accession>
<dbReference type="Pfam" id="PF13563">
    <property type="entry name" value="2_5_RNA_ligase2"/>
    <property type="match status" value="1"/>
</dbReference>
<comment type="caution">
    <text evidence="1">The sequence shown here is derived from an EMBL/GenBank/DDBJ whole genome shotgun (WGS) entry which is preliminary data.</text>
</comment>
<dbReference type="InterPro" id="IPR009097">
    <property type="entry name" value="Cyclic_Pdiesterase"/>
</dbReference>
<evidence type="ECO:0000313" key="1">
    <source>
        <dbReference type="EMBL" id="MFF4777863.1"/>
    </source>
</evidence>
<dbReference type="GO" id="GO:0016874">
    <property type="term" value="F:ligase activity"/>
    <property type="evidence" value="ECO:0007669"/>
    <property type="project" value="UniProtKB-KW"/>
</dbReference>
<dbReference type="SUPFAM" id="SSF55144">
    <property type="entry name" value="LigT-like"/>
    <property type="match status" value="1"/>
</dbReference>
<keyword evidence="2" id="KW-1185">Reference proteome</keyword>
<dbReference type="EMBL" id="JBIAXI010000026">
    <property type="protein sequence ID" value="MFF4777863.1"/>
    <property type="molecule type" value="Genomic_DNA"/>
</dbReference>
<keyword evidence="1" id="KW-0436">Ligase</keyword>
<name>A0ABW6VHX4_MICFU</name>
<protein>
    <submittedName>
        <fullName evidence="1">2'-5' RNA ligase family protein</fullName>
    </submittedName>
</protein>
<gene>
    <name evidence="1" type="ORF">ACFY05_34065</name>
</gene>
<dbReference type="RefSeq" id="WP_387346360.1">
    <property type="nucleotide sequence ID" value="NZ_JBIAXI010000026.1"/>
</dbReference>
<dbReference type="Proteomes" id="UP001602119">
    <property type="component" value="Unassembled WGS sequence"/>
</dbReference>
<organism evidence="1 2">
    <name type="scientific">Microtetraspora fusca</name>
    <dbReference type="NCBI Taxonomy" id="1997"/>
    <lineage>
        <taxon>Bacteria</taxon>
        <taxon>Bacillati</taxon>
        <taxon>Actinomycetota</taxon>
        <taxon>Actinomycetes</taxon>
        <taxon>Streptosporangiales</taxon>
        <taxon>Streptosporangiaceae</taxon>
        <taxon>Microtetraspora</taxon>
    </lineage>
</organism>
<sequence length="189" mass="20710">MTTSRTPSPFAAGETSLIVKLPEAEPIVRPWRERFDPSAAYGVPAHVTVLYPFLEHARIDARVVAELRGLFAGHAAFEARFARCGRFPGILYLVPEPEARFVALTEAVAARWPEAPPYRGQFDEVIPHLTVADGEDLDAVERQVAAGLPAVAHARSVSLEVFDGERWHPEAEFALGEQSGELLGPKPSY</sequence>
<dbReference type="Gene3D" id="3.90.1140.10">
    <property type="entry name" value="Cyclic phosphodiesterase"/>
    <property type="match status" value="1"/>
</dbReference>